<comment type="caution">
    <text evidence="7">The sequence shown here is derived from an EMBL/GenBank/DDBJ whole genome shotgun (WGS) entry which is preliminary data.</text>
</comment>
<proteinExistence type="predicted"/>
<evidence type="ECO:0000259" key="6">
    <source>
        <dbReference type="PROSITE" id="PS50045"/>
    </source>
</evidence>
<dbReference type="Gene3D" id="3.40.50.300">
    <property type="entry name" value="P-loop containing nucleotide triphosphate hydrolases"/>
    <property type="match status" value="1"/>
</dbReference>
<evidence type="ECO:0000313" key="7">
    <source>
        <dbReference type="EMBL" id="HIZ88707.1"/>
    </source>
</evidence>
<dbReference type="PROSITE" id="PS50045">
    <property type="entry name" value="SIGMA54_INTERACT_4"/>
    <property type="match status" value="1"/>
</dbReference>
<keyword evidence="1" id="KW-0547">Nucleotide-binding</keyword>
<dbReference type="InterPro" id="IPR002078">
    <property type="entry name" value="Sigma_54_int"/>
</dbReference>
<evidence type="ECO:0000256" key="5">
    <source>
        <dbReference type="SAM" id="MobiDB-lite"/>
    </source>
</evidence>
<accession>A0A9D2GRL8</accession>
<feature type="region of interest" description="Disordered" evidence="5">
    <location>
        <begin position="1"/>
        <end position="26"/>
    </location>
</feature>
<organism evidence="7 8">
    <name type="scientific">Candidatus Mucispirillum faecigallinarum</name>
    <dbReference type="NCBI Taxonomy" id="2838699"/>
    <lineage>
        <taxon>Bacteria</taxon>
        <taxon>Pseudomonadati</taxon>
        <taxon>Deferribacterota</taxon>
        <taxon>Deferribacteres</taxon>
        <taxon>Deferribacterales</taxon>
        <taxon>Mucispirillaceae</taxon>
        <taxon>Mucispirillum</taxon>
    </lineage>
</organism>
<dbReference type="PANTHER" id="PTHR32071">
    <property type="entry name" value="TRANSCRIPTIONAL REGULATORY PROTEIN"/>
    <property type="match status" value="1"/>
</dbReference>
<dbReference type="GO" id="GO:0043565">
    <property type="term" value="F:sequence-specific DNA binding"/>
    <property type="evidence" value="ECO:0007669"/>
    <property type="project" value="InterPro"/>
</dbReference>
<reference evidence="7" key="2">
    <citation type="submission" date="2021-04" db="EMBL/GenBank/DDBJ databases">
        <authorList>
            <person name="Gilroy R."/>
        </authorList>
    </citation>
    <scope>NUCLEOTIDE SEQUENCE</scope>
    <source>
        <strain evidence="7">ChiW4-1371</strain>
    </source>
</reference>
<dbReference type="SUPFAM" id="SSF52540">
    <property type="entry name" value="P-loop containing nucleoside triphosphate hydrolases"/>
    <property type="match status" value="1"/>
</dbReference>
<dbReference type="InterPro" id="IPR027417">
    <property type="entry name" value="P-loop_NTPase"/>
</dbReference>
<reference evidence="7" key="1">
    <citation type="journal article" date="2021" name="PeerJ">
        <title>Extensive microbial diversity within the chicken gut microbiome revealed by metagenomics and culture.</title>
        <authorList>
            <person name="Gilroy R."/>
            <person name="Ravi A."/>
            <person name="Getino M."/>
            <person name="Pursley I."/>
            <person name="Horton D.L."/>
            <person name="Alikhan N.F."/>
            <person name="Baker D."/>
            <person name="Gharbi K."/>
            <person name="Hall N."/>
            <person name="Watson M."/>
            <person name="Adriaenssens E.M."/>
            <person name="Foster-Nyarko E."/>
            <person name="Jarju S."/>
            <person name="Secka A."/>
            <person name="Antonio M."/>
            <person name="Oren A."/>
            <person name="Chaudhuri R.R."/>
            <person name="La Ragione R."/>
            <person name="Hildebrand F."/>
            <person name="Pallen M.J."/>
        </authorList>
    </citation>
    <scope>NUCLEOTIDE SEQUENCE</scope>
    <source>
        <strain evidence="7">ChiW4-1371</strain>
    </source>
</reference>
<dbReference type="Pfam" id="PF02954">
    <property type="entry name" value="HTH_8"/>
    <property type="match status" value="1"/>
</dbReference>
<keyword evidence="2" id="KW-0067">ATP-binding</keyword>
<dbReference type="InterPro" id="IPR058031">
    <property type="entry name" value="AAA_lid_NorR"/>
</dbReference>
<name>A0A9D2GRL8_9BACT</name>
<feature type="domain" description="Sigma-54 factor interaction" evidence="6">
    <location>
        <begin position="30"/>
        <end position="238"/>
    </location>
</feature>
<dbReference type="GO" id="GO:0006355">
    <property type="term" value="P:regulation of DNA-templated transcription"/>
    <property type="evidence" value="ECO:0007669"/>
    <property type="project" value="InterPro"/>
</dbReference>
<evidence type="ECO:0000256" key="2">
    <source>
        <dbReference type="ARBA" id="ARBA00022840"/>
    </source>
</evidence>
<evidence type="ECO:0000256" key="3">
    <source>
        <dbReference type="ARBA" id="ARBA00023015"/>
    </source>
</evidence>
<dbReference type="EMBL" id="DXAQ01000032">
    <property type="protein sequence ID" value="HIZ88707.1"/>
    <property type="molecule type" value="Genomic_DNA"/>
</dbReference>
<dbReference type="InterPro" id="IPR002197">
    <property type="entry name" value="HTH_Fis"/>
</dbReference>
<dbReference type="SUPFAM" id="SSF46689">
    <property type="entry name" value="Homeodomain-like"/>
    <property type="match status" value="1"/>
</dbReference>
<evidence type="ECO:0000313" key="8">
    <source>
        <dbReference type="Proteomes" id="UP000824176"/>
    </source>
</evidence>
<gene>
    <name evidence="7" type="ORF">H9804_02085</name>
</gene>
<protein>
    <submittedName>
        <fullName evidence="7">Sigma 54-interacting transcriptional regulator</fullName>
    </submittedName>
</protein>
<dbReference type="PRINTS" id="PR01590">
    <property type="entry name" value="HTHFIS"/>
</dbReference>
<dbReference type="InterPro" id="IPR025944">
    <property type="entry name" value="Sigma_54_int_dom_CS"/>
</dbReference>
<dbReference type="GO" id="GO:0005524">
    <property type="term" value="F:ATP binding"/>
    <property type="evidence" value="ECO:0007669"/>
    <property type="project" value="UniProtKB-KW"/>
</dbReference>
<keyword evidence="4" id="KW-0804">Transcription</keyword>
<dbReference type="InterPro" id="IPR009057">
    <property type="entry name" value="Homeodomain-like_sf"/>
</dbReference>
<dbReference type="Proteomes" id="UP000824176">
    <property type="component" value="Unassembled WGS sequence"/>
</dbReference>
<dbReference type="Gene3D" id="1.10.8.60">
    <property type="match status" value="1"/>
</dbReference>
<dbReference type="PROSITE" id="PS00688">
    <property type="entry name" value="SIGMA54_INTERACT_3"/>
    <property type="match status" value="1"/>
</dbReference>
<dbReference type="Pfam" id="PF25601">
    <property type="entry name" value="AAA_lid_14"/>
    <property type="match status" value="1"/>
</dbReference>
<feature type="compositionally biased region" description="Low complexity" evidence="5">
    <location>
        <begin position="7"/>
        <end position="24"/>
    </location>
</feature>
<evidence type="ECO:0000256" key="1">
    <source>
        <dbReference type="ARBA" id="ARBA00022741"/>
    </source>
</evidence>
<evidence type="ECO:0000256" key="4">
    <source>
        <dbReference type="ARBA" id="ARBA00023163"/>
    </source>
</evidence>
<keyword evidence="3" id="KW-0805">Transcription regulation</keyword>
<dbReference type="AlphaFoldDB" id="A0A9D2GRL8"/>
<sequence>MENSNIENNKTENLQETEEQQTTKYKSRSIVNNSAKMKKIYDLVEVVAPIDVSIHITGEDGCGKDRLAEYIHSQSGRTGEFVIINPVELNDIVGSLGFSKVYDYFKRAEKGTVYISDIAAANTKLQEYLLNSIIKVEQELGMFSPRFISSTNRNLTELSRQNRFNQRLRDSFAIIINIPPLRERKEDINDLIRIIMRDLGYFGKKTIPISEEAEETLQSYDWPGNVRQLVNTIYHAVNHTNGGIIMLSSLPKDVRRKQGYVEAGRNTLDELYKFARGLLESGTHSKAIDPYFEYCKAVEKPLIQAALDMTKGNRSQAAQLIRINRNTLHKKLQAYDMED</sequence>
<dbReference type="Gene3D" id="1.10.10.60">
    <property type="entry name" value="Homeodomain-like"/>
    <property type="match status" value="1"/>
</dbReference>
<dbReference type="Pfam" id="PF14532">
    <property type="entry name" value="Sigma54_activ_2"/>
    <property type="match status" value="1"/>
</dbReference>